<dbReference type="Gene3D" id="1.10.357.10">
    <property type="entry name" value="Tetracycline Repressor, domain 2"/>
    <property type="match status" value="1"/>
</dbReference>
<dbReference type="InterPro" id="IPR001647">
    <property type="entry name" value="HTH_TetR"/>
</dbReference>
<dbReference type="AlphaFoldDB" id="A0A382EHF4"/>
<feature type="domain" description="HTH tetR-type" evidence="2">
    <location>
        <begin position="8"/>
        <end position="68"/>
    </location>
</feature>
<evidence type="ECO:0000259" key="2">
    <source>
        <dbReference type="PROSITE" id="PS50977"/>
    </source>
</evidence>
<sequence length="209" mass="23939">MANRHNRTIQKQQILTAAKQEYALRGFSGTRMQAIADRAGMPKANIHYHFKSKQGLYLAVLDQIIDTWNQPFEWVSADDDPAEALDNFIRNKVQQSYNDPAASRLFASEIIQGAPHLQEYLRHRMRPWVKARVAVIENWIKAGKMQETDPYQLIFMIWASTQHYADFQAQVLAILNKAEFDSDLLQETASFISGMILRGCGLTVKDNKP</sequence>
<dbReference type="PROSITE" id="PS50977">
    <property type="entry name" value="HTH_TETR_2"/>
    <property type="match status" value="1"/>
</dbReference>
<dbReference type="PRINTS" id="PR00455">
    <property type="entry name" value="HTHTETR"/>
</dbReference>
<organism evidence="3">
    <name type="scientific">marine metagenome</name>
    <dbReference type="NCBI Taxonomy" id="408172"/>
    <lineage>
        <taxon>unclassified sequences</taxon>
        <taxon>metagenomes</taxon>
        <taxon>ecological metagenomes</taxon>
    </lineage>
</organism>
<accession>A0A382EHF4</accession>
<dbReference type="SUPFAM" id="SSF46689">
    <property type="entry name" value="Homeodomain-like"/>
    <property type="match status" value="1"/>
</dbReference>
<gene>
    <name evidence="3" type="ORF">METZ01_LOCUS202151</name>
</gene>
<name>A0A382EHF4_9ZZZZ</name>
<dbReference type="Pfam" id="PF08362">
    <property type="entry name" value="TetR_C_3"/>
    <property type="match status" value="1"/>
</dbReference>
<dbReference type="InterPro" id="IPR013573">
    <property type="entry name" value="Tscrpt_reg_YcdC_C"/>
</dbReference>
<protein>
    <recommendedName>
        <fullName evidence="2">HTH tetR-type domain-containing protein</fullName>
    </recommendedName>
</protein>
<reference evidence="3" key="1">
    <citation type="submission" date="2018-05" db="EMBL/GenBank/DDBJ databases">
        <authorList>
            <person name="Lanie J.A."/>
            <person name="Ng W.-L."/>
            <person name="Kazmierczak K.M."/>
            <person name="Andrzejewski T.M."/>
            <person name="Davidsen T.M."/>
            <person name="Wayne K.J."/>
            <person name="Tettelin H."/>
            <person name="Glass J.I."/>
            <person name="Rusch D."/>
            <person name="Podicherti R."/>
            <person name="Tsui H.-C.T."/>
            <person name="Winkler M.E."/>
        </authorList>
    </citation>
    <scope>NUCLEOTIDE SEQUENCE</scope>
</reference>
<proteinExistence type="predicted"/>
<dbReference type="InterPro" id="IPR036271">
    <property type="entry name" value="Tet_transcr_reg_TetR-rel_C_sf"/>
</dbReference>
<dbReference type="PANTHER" id="PTHR30328:SF54">
    <property type="entry name" value="HTH-TYPE TRANSCRIPTIONAL REPRESSOR SCO4008"/>
    <property type="match status" value="1"/>
</dbReference>
<dbReference type="PANTHER" id="PTHR30328">
    <property type="entry name" value="TRANSCRIPTIONAL REPRESSOR"/>
    <property type="match status" value="1"/>
</dbReference>
<dbReference type="InterPro" id="IPR009057">
    <property type="entry name" value="Homeodomain-like_sf"/>
</dbReference>
<keyword evidence="1" id="KW-0238">DNA-binding</keyword>
<dbReference type="InterPro" id="IPR050109">
    <property type="entry name" value="HTH-type_TetR-like_transc_reg"/>
</dbReference>
<dbReference type="GO" id="GO:0003677">
    <property type="term" value="F:DNA binding"/>
    <property type="evidence" value="ECO:0007669"/>
    <property type="project" value="UniProtKB-KW"/>
</dbReference>
<dbReference type="EMBL" id="UINC01044191">
    <property type="protein sequence ID" value="SVB49297.1"/>
    <property type="molecule type" value="Genomic_DNA"/>
</dbReference>
<dbReference type="SUPFAM" id="SSF48498">
    <property type="entry name" value="Tetracyclin repressor-like, C-terminal domain"/>
    <property type="match status" value="1"/>
</dbReference>
<dbReference type="GO" id="GO:0045892">
    <property type="term" value="P:negative regulation of DNA-templated transcription"/>
    <property type="evidence" value="ECO:0007669"/>
    <property type="project" value="InterPro"/>
</dbReference>
<dbReference type="Gene3D" id="1.10.10.60">
    <property type="entry name" value="Homeodomain-like"/>
    <property type="match status" value="1"/>
</dbReference>
<evidence type="ECO:0000256" key="1">
    <source>
        <dbReference type="ARBA" id="ARBA00023125"/>
    </source>
</evidence>
<dbReference type="Pfam" id="PF00440">
    <property type="entry name" value="TetR_N"/>
    <property type="match status" value="1"/>
</dbReference>
<evidence type="ECO:0000313" key="3">
    <source>
        <dbReference type="EMBL" id="SVB49297.1"/>
    </source>
</evidence>